<evidence type="ECO:0000256" key="2">
    <source>
        <dbReference type="ARBA" id="ARBA00022692"/>
    </source>
</evidence>
<evidence type="ECO:0000313" key="7">
    <source>
        <dbReference type="Proteomes" id="UP001156196"/>
    </source>
</evidence>
<keyword evidence="7" id="KW-1185">Reference proteome</keyword>
<dbReference type="EMBL" id="CP109831">
    <property type="protein sequence ID" value="UYU17433.1"/>
    <property type="molecule type" value="Genomic_DNA"/>
</dbReference>
<name>A0AAX3E5H8_9EURY</name>
<feature type="transmembrane region" description="Helical" evidence="5">
    <location>
        <begin position="48"/>
        <end position="71"/>
    </location>
</feature>
<organism evidence="6 7">
    <name type="scientific">Methanoculleus submarinus</name>
    <dbReference type="NCBI Taxonomy" id="204050"/>
    <lineage>
        <taxon>Archaea</taxon>
        <taxon>Methanobacteriati</taxon>
        <taxon>Methanobacteriota</taxon>
        <taxon>Stenosarchaea group</taxon>
        <taxon>Methanomicrobia</taxon>
        <taxon>Methanomicrobiales</taxon>
        <taxon>Methanomicrobiaceae</taxon>
        <taxon>Methanoculleus</taxon>
    </lineage>
</organism>
<feature type="transmembrane region" description="Helical" evidence="5">
    <location>
        <begin position="124"/>
        <end position="145"/>
    </location>
</feature>
<dbReference type="GO" id="GO:0005886">
    <property type="term" value="C:plasma membrane"/>
    <property type="evidence" value="ECO:0007669"/>
    <property type="project" value="UniProtKB-SubCell"/>
</dbReference>
<sequence length="310" mass="31884">MTERVTESVDIASVLKTYAPTIVLLAVIVGLTAWSFSTGMSAKEGAPAVTLMVAVLLVVVGLAAGMLGGIIGAGGCSVMLPILHFYLGYPVPIAIGTTLFAVIFTAISGGYGHLIRKNLDVKTTLWLGGFGIIGVVIGSYVFNLLSDQTALLGLILGIAFLLPAVRMIFEGVAHRKKSQPEGNVIPGSEGRKGLLGFVVGILTGLVGLGGGYALVPGLIYLFNAPVYVTMGTSLATIIPLAVVGGGIKLAEGYVAIGAALLLAAGTIVGAQLGAAVIKKFHPATLKLIFGVYFLYVSVKFILAYFGIAIF</sequence>
<reference evidence="6" key="1">
    <citation type="submission" date="2022-10" db="EMBL/GenBank/DDBJ databases">
        <title>Complete genome of Methanoculleus submarinus DSM 15122.</title>
        <authorList>
            <person name="Chen S.-C."/>
            <person name="Lai S.-J."/>
            <person name="You Y.-T."/>
        </authorList>
    </citation>
    <scope>NUCLEOTIDE SEQUENCE</scope>
    <source>
        <strain evidence="6">DSM 15122</strain>
    </source>
</reference>
<dbReference type="PANTHER" id="PTHR43483">
    <property type="entry name" value="MEMBRANE TRANSPORTER PROTEIN HI_0806-RELATED"/>
    <property type="match status" value="1"/>
</dbReference>
<dbReference type="GeneID" id="76730595"/>
<proteinExistence type="inferred from homology"/>
<keyword evidence="4 5" id="KW-0472">Membrane</keyword>
<feature type="transmembrane region" description="Helical" evidence="5">
    <location>
        <begin position="194"/>
        <end position="215"/>
    </location>
</feature>
<dbReference type="PANTHER" id="PTHR43483:SF3">
    <property type="entry name" value="MEMBRANE TRANSPORTER PROTEIN HI_0806-RELATED"/>
    <property type="match status" value="1"/>
</dbReference>
<evidence type="ECO:0000256" key="3">
    <source>
        <dbReference type="ARBA" id="ARBA00022989"/>
    </source>
</evidence>
<dbReference type="Pfam" id="PF01925">
    <property type="entry name" value="TauE"/>
    <property type="match status" value="1"/>
</dbReference>
<dbReference type="RefSeq" id="WP_011842868.1">
    <property type="nucleotide sequence ID" value="NZ_CP109831.1"/>
</dbReference>
<evidence type="ECO:0000256" key="1">
    <source>
        <dbReference type="ARBA" id="ARBA00004141"/>
    </source>
</evidence>
<feature type="transmembrane region" description="Helical" evidence="5">
    <location>
        <begin position="91"/>
        <end position="112"/>
    </location>
</feature>
<comment type="similarity">
    <text evidence="5">Belongs to the 4-toluene sulfonate uptake permease (TSUP) (TC 2.A.102) family.</text>
</comment>
<feature type="transmembrane region" description="Helical" evidence="5">
    <location>
        <begin position="254"/>
        <end position="277"/>
    </location>
</feature>
<comment type="subcellular location">
    <subcellularLocation>
        <location evidence="5">Cell membrane</location>
        <topology evidence="5">Multi-pass membrane protein</topology>
    </subcellularLocation>
    <subcellularLocation>
        <location evidence="1">Membrane</location>
        <topology evidence="1">Multi-pass membrane protein</topology>
    </subcellularLocation>
</comment>
<accession>A0AAX3E5H8</accession>
<dbReference type="AlphaFoldDB" id="A0AAX3E5H8"/>
<feature type="transmembrane region" description="Helical" evidence="5">
    <location>
        <begin position="289"/>
        <end position="309"/>
    </location>
</feature>
<dbReference type="Proteomes" id="UP001156196">
    <property type="component" value="Chromosome"/>
</dbReference>
<evidence type="ECO:0000313" key="6">
    <source>
        <dbReference type="EMBL" id="UYU17433.1"/>
    </source>
</evidence>
<dbReference type="InterPro" id="IPR002781">
    <property type="entry name" value="TM_pro_TauE-like"/>
</dbReference>
<protein>
    <recommendedName>
        <fullName evidence="5">Probable membrane transporter protein</fullName>
    </recommendedName>
</protein>
<evidence type="ECO:0000256" key="4">
    <source>
        <dbReference type="ARBA" id="ARBA00023136"/>
    </source>
</evidence>
<evidence type="ECO:0000256" key="5">
    <source>
        <dbReference type="RuleBase" id="RU363041"/>
    </source>
</evidence>
<keyword evidence="3 5" id="KW-1133">Transmembrane helix</keyword>
<feature type="transmembrane region" description="Helical" evidence="5">
    <location>
        <begin position="227"/>
        <end position="247"/>
    </location>
</feature>
<keyword evidence="2 5" id="KW-0812">Transmembrane</keyword>
<dbReference type="KEGG" id="msum:OH143_06845"/>
<dbReference type="GeneID" id="4847156"/>
<feature type="transmembrane region" description="Helical" evidence="5">
    <location>
        <begin position="151"/>
        <end position="173"/>
    </location>
</feature>
<keyword evidence="5" id="KW-1003">Cell membrane</keyword>
<gene>
    <name evidence="6" type="ORF">OH143_06845</name>
</gene>
<feature type="transmembrane region" description="Helical" evidence="5">
    <location>
        <begin position="18"/>
        <end position="36"/>
    </location>
</feature>